<dbReference type="Proteomes" id="UP000236959">
    <property type="component" value="Unassembled WGS sequence"/>
</dbReference>
<dbReference type="InterPro" id="IPR036390">
    <property type="entry name" value="WH_DNA-bd_sf"/>
</dbReference>
<dbReference type="PROSITE" id="PS50949">
    <property type="entry name" value="HTH_GNTR"/>
    <property type="match status" value="1"/>
</dbReference>
<evidence type="ECO:0000259" key="4">
    <source>
        <dbReference type="PROSITE" id="PS50949"/>
    </source>
</evidence>
<keyword evidence="2 5" id="KW-0238">DNA-binding</keyword>
<dbReference type="Pfam" id="PF07729">
    <property type="entry name" value="FCD"/>
    <property type="match status" value="1"/>
</dbReference>
<dbReference type="SUPFAM" id="SSF48008">
    <property type="entry name" value="GntR ligand-binding domain-like"/>
    <property type="match status" value="1"/>
</dbReference>
<dbReference type="Gene3D" id="1.10.10.10">
    <property type="entry name" value="Winged helix-like DNA-binding domain superfamily/Winged helix DNA-binding domain"/>
    <property type="match status" value="1"/>
</dbReference>
<dbReference type="Gene3D" id="1.20.120.530">
    <property type="entry name" value="GntR ligand-binding domain-like"/>
    <property type="match status" value="1"/>
</dbReference>
<evidence type="ECO:0000256" key="2">
    <source>
        <dbReference type="ARBA" id="ARBA00023125"/>
    </source>
</evidence>
<dbReference type="InterPro" id="IPR008920">
    <property type="entry name" value="TF_FadR/GntR_C"/>
</dbReference>
<sequence length="228" mass="25366">MTDIGESNFDFKVDRPAATLRHSVIESIRQAIAMGRFNAGDRMPERDLCEMTGVSRTLVREALRQLESEGLIQVIAHKGPVVATITAEQAAGIYQVREVLEGLASELFATNATDKHRRALKDAFADVREAYNSENVMKRLAAKNCFYDCLIKGSGNEALGSALYMLNSRAMILRGRSLQMPDRLKKSLEELEDILTALEARDSAKARKLAIHHVRQAAKTVMQSYQAK</sequence>
<organism evidence="5 6">
    <name type="scientific">Roseibium marinum</name>
    <dbReference type="NCBI Taxonomy" id="281252"/>
    <lineage>
        <taxon>Bacteria</taxon>
        <taxon>Pseudomonadati</taxon>
        <taxon>Pseudomonadota</taxon>
        <taxon>Alphaproteobacteria</taxon>
        <taxon>Hyphomicrobiales</taxon>
        <taxon>Stappiaceae</taxon>
        <taxon>Roseibium</taxon>
    </lineage>
</organism>
<keyword evidence="1" id="KW-0805">Transcription regulation</keyword>
<dbReference type="Pfam" id="PF00392">
    <property type="entry name" value="GntR"/>
    <property type="match status" value="1"/>
</dbReference>
<dbReference type="EMBL" id="PPCN01000010">
    <property type="protein sequence ID" value="POF29114.1"/>
    <property type="molecule type" value="Genomic_DNA"/>
</dbReference>
<dbReference type="PANTHER" id="PTHR43537">
    <property type="entry name" value="TRANSCRIPTIONAL REGULATOR, GNTR FAMILY"/>
    <property type="match status" value="1"/>
</dbReference>
<dbReference type="RefSeq" id="WP_103224270.1">
    <property type="nucleotide sequence ID" value="NZ_PPCN01000010.1"/>
</dbReference>
<evidence type="ECO:0000313" key="6">
    <source>
        <dbReference type="Proteomes" id="UP000236959"/>
    </source>
</evidence>
<dbReference type="AlphaFoldDB" id="A0A2S3UN50"/>
<accession>A0A2S3UN50</accession>
<dbReference type="OrthoDB" id="7620579at2"/>
<dbReference type="SMART" id="SM00345">
    <property type="entry name" value="HTH_GNTR"/>
    <property type="match status" value="1"/>
</dbReference>
<dbReference type="InterPro" id="IPR000524">
    <property type="entry name" value="Tscrpt_reg_HTH_GntR"/>
</dbReference>
<dbReference type="InterPro" id="IPR036388">
    <property type="entry name" value="WH-like_DNA-bd_sf"/>
</dbReference>
<keyword evidence="3" id="KW-0804">Transcription</keyword>
<protein>
    <submittedName>
        <fullName evidence="5">DNA-binding GntR family transcriptional regulator</fullName>
    </submittedName>
</protein>
<dbReference type="InterPro" id="IPR011711">
    <property type="entry name" value="GntR_C"/>
</dbReference>
<dbReference type="SUPFAM" id="SSF46785">
    <property type="entry name" value="Winged helix' DNA-binding domain"/>
    <property type="match status" value="1"/>
</dbReference>
<dbReference type="SMART" id="SM00895">
    <property type="entry name" value="FCD"/>
    <property type="match status" value="1"/>
</dbReference>
<dbReference type="GO" id="GO:0003677">
    <property type="term" value="F:DNA binding"/>
    <property type="evidence" value="ECO:0007669"/>
    <property type="project" value="UniProtKB-KW"/>
</dbReference>
<keyword evidence="6" id="KW-1185">Reference proteome</keyword>
<dbReference type="PANTHER" id="PTHR43537:SF24">
    <property type="entry name" value="GLUCONATE OPERON TRANSCRIPTIONAL REPRESSOR"/>
    <property type="match status" value="1"/>
</dbReference>
<proteinExistence type="predicted"/>
<evidence type="ECO:0000256" key="1">
    <source>
        <dbReference type="ARBA" id="ARBA00023015"/>
    </source>
</evidence>
<comment type="caution">
    <text evidence="5">The sequence shown here is derived from an EMBL/GenBank/DDBJ whole genome shotgun (WGS) entry which is preliminary data.</text>
</comment>
<reference evidence="5 6" key="1">
    <citation type="submission" date="2018-01" db="EMBL/GenBank/DDBJ databases">
        <title>Genomic Encyclopedia of Archaeal and Bacterial Type Strains, Phase II (KMG-II): from individual species to whole genera.</title>
        <authorList>
            <person name="Goeker M."/>
        </authorList>
    </citation>
    <scope>NUCLEOTIDE SEQUENCE [LARGE SCALE GENOMIC DNA]</scope>
    <source>
        <strain evidence="5 6">DSM 17023</strain>
    </source>
</reference>
<gene>
    <name evidence="5" type="ORF">CLV41_110118</name>
</gene>
<evidence type="ECO:0000256" key="3">
    <source>
        <dbReference type="ARBA" id="ARBA00023163"/>
    </source>
</evidence>
<evidence type="ECO:0000313" key="5">
    <source>
        <dbReference type="EMBL" id="POF29114.1"/>
    </source>
</evidence>
<dbReference type="PRINTS" id="PR00035">
    <property type="entry name" value="HTHGNTR"/>
</dbReference>
<feature type="domain" description="HTH gntR-type" evidence="4">
    <location>
        <begin position="18"/>
        <end position="85"/>
    </location>
</feature>
<dbReference type="GO" id="GO:0003700">
    <property type="term" value="F:DNA-binding transcription factor activity"/>
    <property type="evidence" value="ECO:0007669"/>
    <property type="project" value="InterPro"/>
</dbReference>
<name>A0A2S3UN50_9HYPH</name>
<dbReference type="CDD" id="cd07377">
    <property type="entry name" value="WHTH_GntR"/>
    <property type="match status" value="1"/>
</dbReference>